<sequence>MSLTLDVNLFLNKSMCNNSSSEYIPLEDDPEINIFDEIEHLLKFNQNMDYNAERKSNESNQLNLNFLHNICPTEDFLLASDSQSLLGEDPLLFTVEQDVLQPVSSKFLVPGIYKRIAEVDELSKRQVIEPSDSVFVSESQGRIIRRQDFHDLYALTDECGEPPPRKVLLLQSMEASYSDDIEVVDPQRVPKRWDALNHFAFDKLKITNHDHIVIDRKRNEVVRTERNTGQKTIYRFLDPQAMGLQRAEQRRGNSANVNNMGDLNSCESNKPVTEKNLNKRKMKAGRPPKHLQGLVRKQVQKVEDKTQPKIKAPNLELRTRSGRLVKSPGETIDWAKETTLNTSTDFNAFLNELRDGNYRATNARQTKDPILAIPTTDAEAEATPKRKVPPEAICPTCYKIFLGRRLQKHFAQHPDHMKIANNNNISASSTVEDVTLFRFLITKLQKSQHLNEDQKADLFLNELNDFVEQLQLRSSRLVRNTTGMHFVNNRCSRILGIPEGQYALDLTAMEDFETPQLLHYEHSNPPALPSGPSQVNTRSLDYTNLSITMDETLTDEAAQKLNLSAGGKLLPPSEESLLRAVDDLVHTDINKIHASNLLQPVVTNSKTTSVKGATVVANLLPLHIDHVSDNAVEAVSMKDISTAVTQQSTPLLDLSRVLSKAKRNSVTAINFEDFQKNADDMRVAFRNKQSFYKNVKCYLENTTLHGLKYLAEDKITVTERVFFGLSFVLVVTLSSFFISNIYGKWSASPIIVTLSAKQTTDTDIPFPAITICNLNQARKSKVQSIGKSSSNFSLILSLCNQESNDLNVTYVGTWKNFKAILTKVAQPCNEMLLYCSFGSRIENCSSIFRTILTDDGLCCTFNALDPKYLFMNYRFNDTMRISEDNLLRSHEDEEYTAIDWTPDKGYGKNLPVKFSPRTSGGIGKNMGLTVILNASSDEYYCSKTNSAGFKFLVHNPANLPKISNYGILLAAGREAFIPVYPIYEDAGPKIYSHKQAVRRCLFSDEGNLTYYRSYSRENCRYECEARLLQKICSCVLYYLPRSDPTIRICGPNDNLCTRRLLMKIESTNDSLACDGCLPGCFELSYRTGLSTSPMIAGTFGNSNGGYPEGIFNSTTGIRDVSIVHFFYTTNTFRSTTKSEIIGLTEFLSNTGGILSLFMGFSIFSVIEIFYYATLRPYCVARTNKKSRIVSQEDIKRRTNGNKSKSKTWLRKSKRKLRTNFYKNNLNSILLTSNDYDSNLNHTLYPYIE</sequence>
<evidence type="ECO:0000256" key="6">
    <source>
        <dbReference type="ARBA" id="ARBA00022989"/>
    </source>
</evidence>
<keyword evidence="8 12" id="KW-0406">Ion transport</keyword>
<feature type="transmembrane region" description="Helical" evidence="14">
    <location>
        <begin position="1153"/>
        <end position="1172"/>
    </location>
</feature>
<evidence type="ECO:0000256" key="2">
    <source>
        <dbReference type="ARBA" id="ARBA00007193"/>
    </source>
</evidence>
<evidence type="ECO:0000256" key="10">
    <source>
        <dbReference type="ARBA" id="ARBA00023201"/>
    </source>
</evidence>
<evidence type="ECO:0000256" key="9">
    <source>
        <dbReference type="ARBA" id="ARBA00023136"/>
    </source>
</evidence>
<keyword evidence="3 12" id="KW-0813">Transport</keyword>
<dbReference type="InterPro" id="IPR001873">
    <property type="entry name" value="ENaC"/>
</dbReference>
<reference evidence="16" key="1">
    <citation type="submission" date="2015-01" db="EMBL/GenBank/DDBJ databases">
        <authorList>
            <person name="Aksoy S."/>
            <person name="Warren W."/>
            <person name="Wilson R.K."/>
        </authorList>
    </citation>
    <scope>NUCLEOTIDE SEQUENCE [LARGE SCALE GENOMIC DNA]</scope>
    <source>
        <strain evidence="16">IAEA</strain>
    </source>
</reference>
<evidence type="ECO:0000313" key="16">
    <source>
        <dbReference type="Proteomes" id="UP000092460"/>
    </source>
</evidence>
<evidence type="ECO:0000313" key="15">
    <source>
        <dbReference type="EnsemblMetazoa" id="GPPI006361-PA"/>
    </source>
</evidence>
<reference evidence="15" key="2">
    <citation type="submission" date="2020-05" db="UniProtKB">
        <authorList>
            <consortium name="EnsemblMetazoa"/>
        </authorList>
    </citation>
    <scope>IDENTIFICATION</scope>
    <source>
        <strain evidence="15">IAEA</strain>
    </source>
</reference>
<dbReference type="Gene3D" id="1.10.287.770">
    <property type="entry name" value="YojJ-like"/>
    <property type="match status" value="1"/>
</dbReference>
<keyword evidence="16" id="KW-1185">Reference proteome</keyword>
<evidence type="ECO:0008006" key="17">
    <source>
        <dbReference type="Google" id="ProtNLM"/>
    </source>
</evidence>
<evidence type="ECO:0000256" key="8">
    <source>
        <dbReference type="ARBA" id="ARBA00023065"/>
    </source>
</evidence>
<feature type="region of interest" description="Disordered" evidence="13">
    <location>
        <begin position="248"/>
        <end position="287"/>
    </location>
</feature>
<dbReference type="PROSITE" id="PS01206">
    <property type="entry name" value="ASC"/>
    <property type="match status" value="1"/>
</dbReference>
<keyword evidence="5 12" id="KW-0812">Transmembrane</keyword>
<dbReference type="GO" id="GO:0015280">
    <property type="term" value="F:ligand-gated sodium channel activity"/>
    <property type="evidence" value="ECO:0007669"/>
    <property type="project" value="TreeGrafter"/>
</dbReference>
<evidence type="ECO:0000256" key="11">
    <source>
        <dbReference type="ARBA" id="ARBA00023303"/>
    </source>
</evidence>
<evidence type="ECO:0000256" key="1">
    <source>
        <dbReference type="ARBA" id="ARBA00004141"/>
    </source>
</evidence>
<dbReference type="Pfam" id="PF00858">
    <property type="entry name" value="ASC"/>
    <property type="match status" value="1"/>
</dbReference>
<feature type="compositionally biased region" description="Polar residues" evidence="13">
    <location>
        <begin position="252"/>
        <end position="271"/>
    </location>
</feature>
<dbReference type="AlphaFoldDB" id="A0A1B0ARX1"/>
<comment type="subcellular location">
    <subcellularLocation>
        <location evidence="1">Membrane</location>
        <topology evidence="1">Multi-pass membrane protein</topology>
    </subcellularLocation>
</comment>
<accession>A0A1B0ARX1</accession>
<comment type="similarity">
    <text evidence="2 12">Belongs to the amiloride-sensitive sodium channel (TC 1.A.6) family.</text>
</comment>
<keyword evidence="11 12" id="KW-0407">Ion channel</keyword>
<evidence type="ECO:0000256" key="4">
    <source>
        <dbReference type="ARBA" id="ARBA00022461"/>
    </source>
</evidence>
<evidence type="ECO:0000256" key="7">
    <source>
        <dbReference type="ARBA" id="ARBA00023053"/>
    </source>
</evidence>
<evidence type="ECO:0000256" key="14">
    <source>
        <dbReference type="SAM" id="Phobius"/>
    </source>
</evidence>
<dbReference type="PANTHER" id="PTHR11690:SF243">
    <property type="entry name" value="PICKPOCKET 12-RELATED"/>
    <property type="match status" value="1"/>
</dbReference>
<protein>
    <recommendedName>
        <fullName evidence="17">Pickpocket protein 28</fullName>
    </recommendedName>
</protein>
<dbReference type="EMBL" id="JXJN01002618">
    <property type="status" value="NOT_ANNOTATED_CDS"/>
    <property type="molecule type" value="Genomic_DNA"/>
</dbReference>
<name>A0A1B0ARX1_9MUSC</name>
<keyword evidence="10 12" id="KW-0739">Sodium transport</keyword>
<evidence type="ECO:0000256" key="13">
    <source>
        <dbReference type="SAM" id="MobiDB-lite"/>
    </source>
</evidence>
<keyword evidence="7" id="KW-0915">Sodium</keyword>
<keyword evidence="4 12" id="KW-0894">Sodium channel</keyword>
<dbReference type="STRING" id="67801.A0A1B0ARX1"/>
<dbReference type="Proteomes" id="UP000092460">
    <property type="component" value="Unassembled WGS sequence"/>
</dbReference>
<evidence type="ECO:0000256" key="3">
    <source>
        <dbReference type="ARBA" id="ARBA00022448"/>
    </source>
</evidence>
<feature type="compositionally biased region" description="Basic residues" evidence="13">
    <location>
        <begin position="278"/>
        <end position="287"/>
    </location>
</feature>
<keyword evidence="9 14" id="KW-0472">Membrane</keyword>
<dbReference type="Gene3D" id="2.60.470.10">
    <property type="entry name" value="Acid-sensing ion channels like domains"/>
    <property type="match status" value="1"/>
</dbReference>
<keyword evidence="6 14" id="KW-1133">Transmembrane helix</keyword>
<dbReference type="PRINTS" id="PR01078">
    <property type="entry name" value="AMINACHANNEL"/>
</dbReference>
<dbReference type="GO" id="GO:0005886">
    <property type="term" value="C:plasma membrane"/>
    <property type="evidence" value="ECO:0007669"/>
    <property type="project" value="TreeGrafter"/>
</dbReference>
<dbReference type="EnsemblMetazoa" id="GPPI006361-RA">
    <property type="protein sequence ID" value="GPPI006361-PA"/>
    <property type="gene ID" value="GPPI006361"/>
</dbReference>
<evidence type="ECO:0000256" key="12">
    <source>
        <dbReference type="RuleBase" id="RU000679"/>
    </source>
</evidence>
<dbReference type="InterPro" id="IPR020903">
    <property type="entry name" value="ENaC_CS"/>
</dbReference>
<evidence type="ECO:0000256" key="5">
    <source>
        <dbReference type="ARBA" id="ARBA00022692"/>
    </source>
</evidence>
<organism evidence="15 16">
    <name type="scientific">Glossina palpalis gambiensis</name>
    <dbReference type="NCBI Taxonomy" id="67801"/>
    <lineage>
        <taxon>Eukaryota</taxon>
        <taxon>Metazoa</taxon>
        <taxon>Ecdysozoa</taxon>
        <taxon>Arthropoda</taxon>
        <taxon>Hexapoda</taxon>
        <taxon>Insecta</taxon>
        <taxon>Pterygota</taxon>
        <taxon>Neoptera</taxon>
        <taxon>Endopterygota</taxon>
        <taxon>Diptera</taxon>
        <taxon>Brachycera</taxon>
        <taxon>Muscomorpha</taxon>
        <taxon>Hippoboscoidea</taxon>
        <taxon>Glossinidae</taxon>
        <taxon>Glossina</taxon>
    </lineage>
</organism>
<dbReference type="VEuPathDB" id="VectorBase:GPPI006361"/>
<proteinExistence type="inferred from homology"/>
<dbReference type="PANTHER" id="PTHR11690">
    <property type="entry name" value="AMILORIDE-SENSITIVE SODIUM CHANNEL-RELATED"/>
    <property type="match status" value="1"/>
</dbReference>